<evidence type="ECO:0000313" key="1">
    <source>
        <dbReference type="Ensembl" id="ENSSLUP00000038705.1"/>
    </source>
</evidence>
<name>A0A8C9ZBI2_SANLU</name>
<dbReference type="Pfam" id="PF10246">
    <property type="entry name" value="MRP-S35"/>
    <property type="match status" value="1"/>
</dbReference>
<dbReference type="GeneTree" id="ENSGT01010000228696"/>
<reference evidence="1" key="1">
    <citation type="submission" date="2025-08" db="UniProtKB">
        <authorList>
            <consortium name="Ensembl"/>
        </authorList>
    </citation>
    <scope>IDENTIFICATION</scope>
</reference>
<dbReference type="AlphaFoldDB" id="A0A8C9ZBI2"/>
<dbReference type="PANTHER" id="PTHR13447">
    <property type="entry name" value="MITOCHONDRIAL 28S RIBOSOMAL PROTEIN S28"/>
    <property type="match status" value="1"/>
</dbReference>
<dbReference type="GO" id="GO:0005763">
    <property type="term" value="C:mitochondrial small ribosomal subunit"/>
    <property type="evidence" value="ECO:0007669"/>
    <property type="project" value="TreeGrafter"/>
</dbReference>
<keyword evidence="2" id="KW-1185">Reference proteome</keyword>
<accession>A0A8C9ZBI2</accession>
<protein>
    <submittedName>
        <fullName evidence="1">Uncharacterized protein</fullName>
    </submittedName>
</protein>
<dbReference type="PANTHER" id="PTHR13447:SF2">
    <property type="entry name" value="SMALL RIBOSOMAL SUBUNIT PROTEIN BS1M"/>
    <property type="match status" value="1"/>
</dbReference>
<reference evidence="1" key="2">
    <citation type="submission" date="2025-09" db="UniProtKB">
        <authorList>
            <consortium name="Ensembl"/>
        </authorList>
    </citation>
    <scope>IDENTIFICATION</scope>
</reference>
<evidence type="ECO:0000313" key="2">
    <source>
        <dbReference type="Proteomes" id="UP000694568"/>
    </source>
</evidence>
<organism evidence="1 2">
    <name type="scientific">Sander lucioperca</name>
    <name type="common">Pike-perch</name>
    <name type="synonym">Perca lucioperca</name>
    <dbReference type="NCBI Taxonomy" id="283035"/>
    <lineage>
        <taxon>Eukaryota</taxon>
        <taxon>Metazoa</taxon>
        <taxon>Chordata</taxon>
        <taxon>Craniata</taxon>
        <taxon>Vertebrata</taxon>
        <taxon>Euteleostomi</taxon>
        <taxon>Actinopterygii</taxon>
        <taxon>Neopterygii</taxon>
        <taxon>Teleostei</taxon>
        <taxon>Neoteleostei</taxon>
        <taxon>Acanthomorphata</taxon>
        <taxon>Eupercaria</taxon>
        <taxon>Perciformes</taxon>
        <taxon>Percoidei</taxon>
        <taxon>Percidae</taxon>
        <taxon>Luciopercinae</taxon>
        <taxon>Sander</taxon>
    </lineage>
</organism>
<dbReference type="Proteomes" id="UP000694568">
    <property type="component" value="Unplaced"/>
</dbReference>
<proteinExistence type="predicted"/>
<dbReference type="Ensembl" id="ENSSLUT00000039928.1">
    <property type="protein sequence ID" value="ENSSLUP00000038705.1"/>
    <property type="gene ID" value="ENSSLUG00000017285.1"/>
</dbReference>
<sequence length="117" mass="13172">MFQNQFLIQLCNVLNVWPIRSPGWIYLYCHCMGPAKDRVVIKRIFHVIQDELYVYFGGKFHCVGRRPAGSGAQCPFLGARTGTTQLEAQAVLLGPLEGREARENQNQDSAERTVTAC</sequence>
<dbReference type="InterPro" id="IPR019375">
    <property type="entry name" value="Ribosomal_bS1m"/>
</dbReference>